<gene>
    <name evidence="14" type="ORF">DN752_10470</name>
</gene>
<dbReference type="AlphaFoldDB" id="A0A2Z4IHS9"/>
<sequence length="702" mass="77448">MALIKEIRQRTGLAIGVIAVGLILFLVGGDLLGPNSMLLGGRDTVVGEINGEEISYEEYIGQVERFKQNYVQNSGRNPTENEMYSIREQAWQAMVVKRVFSEQYEELGMTISDAELVDMVQGKNIVGELRQQLTNPETGQFDRQQLISFLQSLESASPQQRAFWAQQEQTFADSRLRIKYDNLLASSSYATKAQGEEQYKTQNTIADIGHLFVPYYAVSDSEVTITDADLESYLSEHREEFEAQNTRDISYVSFDLHPSGADSAAVIDEISQLTEELRATDNDSVFVLRNSEISNPYRTFLPGESLPADFSSNVDDPQVGEVYGPFITSRSTYVTYKLSGKSEGTPRMRASHILFSTQGMDDAAKAGAKAQAEQVLAELEEGGNFFAAAQQYGQDGTAQRGGDLGWFAKEDFVEPFAEAVFDRDETGLLGDLVETEYGYHIINVTELPKTETVKLAILERELIPSDATRNEVFRNADMFASGTGNAEEFKSNAEADGYRVMEADGLAANARTVNNLTGAREVVRWAFNDASVGGVSSVFELENAYVVATLKGKTEEGDVTLDQVRGVVRDEVLREKKFQIIKEKLSGKSTLEDMKAVFSNEASIGTAPSLKLSENTIPGVGFAPKAIGAVFGLENGQITAPIKEDIGVIVAKLNSKTPAGEVADYTMYQNQLQANGQQRTAYMIMMAAEELAEVKDYRYKFF</sequence>
<dbReference type="OrthoDB" id="9812372at2"/>
<keyword evidence="6 12" id="KW-0472">Membrane</keyword>
<keyword evidence="11" id="KW-0697">Rotamase</keyword>
<dbReference type="PANTHER" id="PTHR47529">
    <property type="entry name" value="PEPTIDYL-PROLYL CIS-TRANS ISOMERASE D"/>
    <property type="match status" value="1"/>
</dbReference>
<comment type="subcellular location">
    <subcellularLocation>
        <location evidence="1">Cell inner membrane</location>
        <topology evidence="1">Single-pass type II membrane protein</topology>
        <orientation evidence="1">Periplasmic side</orientation>
    </subcellularLocation>
</comment>
<dbReference type="Pfam" id="PF13616">
    <property type="entry name" value="Rotamase_3"/>
    <property type="match status" value="1"/>
</dbReference>
<keyword evidence="5 12" id="KW-1133">Transmembrane helix</keyword>
<evidence type="ECO:0000256" key="12">
    <source>
        <dbReference type="SAM" id="Phobius"/>
    </source>
</evidence>
<dbReference type="PROSITE" id="PS50198">
    <property type="entry name" value="PPIC_PPIASE_2"/>
    <property type="match status" value="1"/>
</dbReference>
<keyword evidence="15" id="KW-1185">Reference proteome</keyword>
<dbReference type="Proteomes" id="UP000248688">
    <property type="component" value="Chromosome"/>
</dbReference>
<feature type="transmembrane region" description="Helical" evidence="12">
    <location>
        <begin position="12"/>
        <end position="32"/>
    </location>
</feature>
<dbReference type="InterPro" id="IPR000297">
    <property type="entry name" value="PPIase_PpiC"/>
</dbReference>
<dbReference type="GO" id="GO:0005886">
    <property type="term" value="C:plasma membrane"/>
    <property type="evidence" value="ECO:0007669"/>
    <property type="project" value="UniProtKB-SubCell"/>
</dbReference>
<evidence type="ECO:0000256" key="7">
    <source>
        <dbReference type="ARBA" id="ARBA00023186"/>
    </source>
</evidence>
<accession>A0A2Z4IHS9</accession>
<dbReference type="RefSeq" id="WP_112783895.1">
    <property type="nucleotide sequence ID" value="NZ_CP030041.1"/>
</dbReference>
<evidence type="ECO:0000256" key="10">
    <source>
        <dbReference type="ARBA" id="ARBA00042775"/>
    </source>
</evidence>
<reference evidence="14 15" key="1">
    <citation type="submission" date="2018-06" db="EMBL/GenBank/DDBJ databases">
        <title>Echinicola strongylocentroti sp. nov., isolated from a sea urchin Strongylocentrotus intermedius.</title>
        <authorList>
            <person name="Bae S.S."/>
        </authorList>
    </citation>
    <scope>NUCLEOTIDE SEQUENCE [LARGE SCALE GENOMIC DNA]</scope>
    <source>
        <strain evidence="14 15">MEBiC08714</strain>
    </source>
</reference>
<evidence type="ECO:0000256" key="9">
    <source>
        <dbReference type="ARBA" id="ARBA00040743"/>
    </source>
</evidence>
<evidence type="ECO:0000259" key="13">
    <source>
        <dbReference type="PROSITE" id="PS50198"/>
    </source>
</evidence>
<dbReference type="EMBL" id="CP030041">
    <property type="protein sequence ID" value="AWW30514.1"/>
    <property type="molecule type" value="Genomic_DNA"/>
</dbReference>
<proteinExistence type="inferred from homology"/>
<dbReference type="Pfam" id="PF13623">
    <property type="entry name" value="SurA_N_2"/>
    <property type="match status" value="1"/>
</dbReference>
<dbReference type="PANTHER" id="PTHR47529:SF1">
    <property type="entry name" value="PERIPLASMIC CHAPERONE PPID"/>
    <property type="match status" value="1"/>
</dbReference>
<dbReference type="KEGG" id="est:DN752_10470"/>
<evidence type="ECO:0000256" key="8">
    <source>
        <dbReference type="ARBA" id="ARBA00038408"/>
    </source>
</evidence>
<keyword evidence="3" id="KW-0997">Cell inner membrane</keyword>
<dbReference type="Gene3D" id="3.10.50.40">
    <property type="match status" value="1"/>
</dbReference>
<evidence type="ECO:0000313" key="15">
    <source>
        <dbReference type="Proteomes" id="UP000248688"/>
    </source>
</evidence>
<evidence type="ECO:0000313" key="14">
    <source>
        <dbReference type="EMBL" id="AWW30514.1"/>
    </source>
</evidence>
<dbReference type="SUPFAM" id="SSF54534">
    <property type="entry name" value="FKBP-like"/>
    <property type="match status" value="1"/>
</dbReference>
<evidence type="ECO:0000256" key="6">
    <source>
        <dbReference type="ARBA" id="ARBA00023136"/>
    </source>
</evidence>
<keyword evidence="2" id="KW-1003">Cell membrane</keyword>
<keyword evidence="4 12" id="KW-0812">Transmembrane</keyword>
<feature type="domain" description="PpiC" evidence="13">
    <location>
        <begin position="345"/>
        <end position="446"/>
    </location>
</feature>
<evidence type="ECO:0000256" key="4">
    <source>
        <dbReference type="ARBA" id="ARBA00022692"/>
    </source>
</evidence>
<organism evidence="14 15">
    <name type="scientific">Echinicola strongylocentroti</name>
    <dbReference type="NCBI Taxonomy" id="1795355"/>
    <lineage>
        <taxon>Bacteria</taxon>
        <taxon>Pseudomonadati</taxon>
        <taxon>Bacteroidota</taxon>
        <taxon>Cytophagia</taxon>
        <taxon>Cytophagales</taxon>
        <taxon>Cyclobacteriaceae</taxon>
        <taxon>Echinicola</taxon>
    </lineage>
</organism>
<evidence type="ECO:0000256" key="1">
    <source>
        <dbReference type="ARBA" id="ARBA00004382"/>
    </source>
</evidence>
<evidence type="ECO:0000256" key="2">
    <source>
        <dbReference type="ARBA" id="ARBA00022475"/>
    </source>
</evidence>
<evidence type="ECO:0000256" key="3">
    <source>
        <dbReference type="ARBA" id="ARBA00022519"/>
    </source>
</evidence>
<dbReference type="InterPro" id="IPR052029">
    <property type="entry name" value="PpiD_chaperone"/>
</dbReference>
<keyword evidence="11 14" id="KW-0413">Isomerase</keyword>
<keyword evidence="7" id="KW-0143">Chaperone</keyword>
<dbReference type="InterPro" id="IPR046357">
    <property type="entry name" value="PPIase_dom_sf"/>
</dbReference>
<dbReference type="SUPFAM" id="SSF109998">
    <property type="entry name" value="Triger factor/SurA peptide-binding domain-like"/>
    <property type="match status" value="1"/>
</dbReference>
<comment type="similarity">
    <text evidence="8">Belongs to the PpiD chaperone family.</text>
</comment>
<evidence type="ECO:0000256" key="11">
    <source>
        <dbReference type="PROSITE-ProRule" id="PRU00278"/>
    </source>
</evidence>
<evidence type="ECO:0000256" key="5">
    <source>
        <dbReference type="ARBA" id="ARBA00022989"/>
    </source>
</evidence>
<dbReference type="GO" id="GO:0003755">
    <property type="term" value="F:peptidyl-prolyl cis-trans isomerase activity"/>
    <property type="evidence" value="ECO:0007669"/>
    <property type="project" value="UniProtKB-KW"/>
</dbReference>
<dbReference type="InterPro" id="IPR027304">
    <property type="entry name" value="Trigger_fact/SurA_dom_sf"/>
</dbReference>
<protein>
    <recommendedName>
        <fullName evidence="9">Periplasmic chaperone PpiD</fullName>
    </recommendedName>
    <alternativeName>
        <fullName evidence="10">Periplasmic folding chaperone</fullName>
    </alternativeName>
</protein>
<name>A0A2Z4IHS9_9BACT</name>